<dbReference type="SUPFAM" id="SSF52949">
    <property type="entry name" value="Macro domain-like"/>
    <property type="match status" value="1"/>
</dbReference>
<accession>A0A2T2ZUZ7</accession>
<dbReference type="AlphaFoldDB" id="A0A2T2ZUZ7"/>
<protein>
    <recommendedName>
        <fullName evidence="1">Microbial-type PARG catalytic domain-containing protein</fullName>
    </recommendedName>
</protein>
<dbReference type="PIRSF" id="PIRSF014899">
    <property type="entry name" value="UCP014899"/>
    <property type="match status" value="1"/>
</dbReference>
<dbReference type="EMBL" id="KZ678655">
    <property type="protein sequence ID" value="PSR77415.1"/>
    <property type="molecule type" value="Genomic_DNA"/>
</dbReference>
<dbReference type="OrthoDB" id="9985428at2759"/>
<keyword evidence="3" id="KW-1185">Reference proteome</keyword>
<name>A0A2T2ZUZ7_9PEZI</name>
<gene>
    <name evidence="2" type="ORF">BD289DRAFT_377780</name>
</gene>
<dbReference type="STRING" id="2025994.A0A2T2ZUZ7"/>
<dbReference type="PANTHER" id="PTHR35596">
    <property type="entry name" value="DUF2263 DOMAIN-CONTAINING PROTEIN"/>
    <property type="match status" value="1"/>
</dbReference>
<dbReference type="InParanoid" id="A0A2T2ZUZ7"/>
<organism evidence="2 3">
    <name type="scientific">Coniella lustricola</name>
    <dbReference type="NCBI Taxonomy" id="2025994"/>
    <lineage>
        <taxon>Eukaryota</taxon>
        <taxon>Fungi</taxon>
        <taxon>Dikarya</taxon>
        <taxon>Ascomycota</taxon>
        <taxon>Pezizomycotina</taxon>
        <taxon>Sordariomycetes</taxon>
        <taxon>Sordariomycetidae</taxon>
        <taxon>Diaporthales</taxon>
        <taxon>Schizoparmaceae</taxon>
        <taxon>Coniella</taxon>
    </lineage>
</organism>
<sequence length="283" mass="30296">MASLAERQQVCEDAIARSPDIVQSTPGASLESTFITLSELSPLAPSASPNLKRNPVRVVDSDSFAAARSLLSNSDTDGKNPKIAVLNLASDAEPGGGWRYTLSKTQEEALCYSSTLYATLQPGWYPWPNTGPGSVAGIYSPGVAVFRDTLDNGLVEMPKDQHFVVSVITVAAPRHPRLIASGGPDGRTATFAEKSVLEDLRGKIRLVYRCAAHNGQTSLVLGALGCGAYRCPPAVVAREMREILEEAEFAGWFEHVVFAIYAAGLVGQRNLEVFHSEFAMSGI</sequence>
<dbReference type="Proteomes" id="UP000241462">
    <property type="component" value="Unassembled WGS sequence"/>
</dbReference>
<dbReference type="InterPro" id="IPR012664">
    <property type="entry name" value="CHP02452"/>
</dbReference>
<feature type="domain" description="Microbial-type PARG catalytic" evidence="1">
    <location>
        <begin position="52"/>
        <end position="148"/>
    </location>
</feature>
<dbReference type="Pfam" id="PF10021">
    <property type="entry name" value="PARG_cat_microb"/>
    <property type="match status" value="1"/>
</dbReference>
<evidence type="ECO:0000259" key="1">
    <source>
        <dbReference type="Pfam" id="PF10021"/>
    </source>
</evidence>
<reference evidence="2 3" key="1">
    <citation type="journal article" date="2018" name="Mycol. Prog.">
        <title>Coniella lustricola, a new species from submerged detritus.</title>
        <authorList>
            <person name="Raudabaugh D.B."/>
            <person name="Iturriaga T."/>
            <person name="Carver A."/>
            <person name="Mondo S."/>
            <person name="Pangilinan J."/>
            <person name="Lipzen A."/>
            <person name="He G."/>
            <person name="Amirebrahimi M."/>
            <person name="Grigoriev I.V."/>
            <person name="Miller A.N."/>
        </authorList>
    </citation>
    <scope>NUCLEOTIDE SEQUENCE [LARGE SCALE GENOMIC DNA]</scope>
    <source>
        <strain evidence="2 3">B22-T-1</strain>
    </source>
</reference>
<evidence type="ECO:0000313" key="3">
    <source>
        <dbReference type="Proteomes" id="UP000241462"/>
    </source>
</evidence>
<proteinExistence type="predicted"/>
<dbReference type="Gene3D" id="3.40.220.10">
    <property type="entry name" value="Leucine Aminopeptidase, subunit E, domain 1"/>
    <property type="match status" value="1"/>
</dbReference>
<dbReference type="InterPro" id="IPR043472">
    <property type="entry name" value="Macro_dom-like"/>
</dbReference>
<evidence type="ECO:0000313" key="2">
    <source>
        <dbReference type="EMBL" id="PSR77415.1"/>
    </source>
</evidence>
<dbReference type="PANTHER" id="PTHR35596:SF1">
    <property type="entry name" value="MICROBIAL-TYPE PARG CATALYTIC DOMAIN-CONTAINING PROTEIN"/>
    <property type="match status" value="1"/>
</dbReference>
<dbReference type="NCBIfam" id="TIGR02452">
    <property type="entry name" value="TIGR02452 family protein"/>
    <property type="match status" value="1"/>
</dbReference>
<dbReference type="InterPro" id="IPR019261">
    <property type="entry name" value="PARG_cat_microbial"/>
</dbReference>